<keyword evidence="8" id="KW-1185">Reference proteome</keyword>
<dbReference type="Pfam" id="PF01926">
    <property type="entry name" value="MMR_HSR1"/>
    <property type="match status" value="1"/>
</dbReference>
<evidence type="ECO:0000256" key="1">
    <source>
        <dbReference type="ARBA" id="ARBA00007921"/>
    </source>
</evidence>
<dbReference type="GO" id="GO:0005759">
    <property type="term" value="C:mitochondrial matrix"/>
    <property type="evidence" value="ECO:0007669"/>
    <property type="project" value="TreeGrafter"/>
</dbReference>
<evidence type="ECO:0000313" key="7">
    <source>
        <dbReference type="EMBL" id="RNA06632.1"/>
    </source>
</evidence>
<dbReference type="AlphaFoldDB" id="A0A3M7Q5Z9"/>
<dbReference type="SUPFAM" id="SSF52540">
    <property type="entry name" value="P-loop containing nucleoside triphosphate hydrolases"/>
    <property type="match status" value="1"/>
</dbReference>
<dbReference type="PANTHER" id="PTHR42698">
    <property type="entry name" value="GTPASE ERA"/>
    <property type="match status" value="1"/>
</dbReference>
<evidence type="ECO:0000256" key="5">
    <source>
        <dbReference type="ARBA" id="ARBA00030975"/>
    </source>
</evidence>
<comment type="caution">
    <text evidence="7">The sequence shown here is derived from an EMBL/GenBank/DDBJ whole genome shotgun (WGS) entry which is preliminary data.</text>
</comment>
<keyword evidence="3" id="KW-0547">Nucleotide-binding</keyword>
<gene>
    <name evidence="7" type="ORF">BpHYR1_037477</name>
</gene>
<dbReference type="GO" id="GO:0000028">
    <property type="term" value="P:ribosomal small subunit assembly"/>
    <property type="evidence" value="ECO:0007669"/>
    <property type="project" value="TreeGrafter"/>
</dbReference>
<dbReference type="EMBL" id="REGN01007326">
    <property type="protein sequence ID" value="RNA06632.1"/>
    <property type="molecule type" value="Genomic_DNA"/>
</dbReference>
<sequence length="536" mass="61897">MKSLDFFKIYSIKHIWSKTSKSYSSSTFNNQIDKIVHPIIDTSKPTIGRTTAEQELLYVKQPEIPENPKILKISILGVPNSGKSTIVNRIMRRRISSVSSRINTTKNRVTGVITDDDTQLLILDTPGLLSYKKQKKFNLDRHFIVDPHSSLWEADLVCIVHDVSDEYSRNRIDKEILKCLFANPEKESILVLNKIDKLKKKSILLDLVADLTGGRLNGKEFLSKDKSKRSKISAKMLRDIDYENLFLKTAEKMNIQLKDTKQNKEILGLLEELRQCEDFLIKNKDKIVVDNGQNELELVPEDNRISMEKLKGDILPENLNPKNLSSQNPDLALVNSIVQLSPANENSPVLRRIEDISPIEFKKDLLKTTDWHLYYKKLSALGVLVREKSHWPYFNQVFMISAKNDEGIDELKRYLYSRAKPGEWVFSRSLVTDQMPQDIAEMCVREKLLENYDNEVPYEIGIETAYWEVDENDCLNIIINLIPGEKKFNLRRHMGVLFQNSGSKLRAVREQARQEIANTFHCEVKLKVIVIDRPKI</sequence>
<name>A0A3M7Q5Z9_BRAPC</name>
<accession>A0A3M7Q5Z9</accession>
<feature type="domain" description="G" evidence="6">
    <location>
        <begin position="72"/>
        <end position="194"/>
    </location>
</feature>
<dbReference type="InterPro" id="IPR009019">
    <property type="entry name" value="KH_sf_prok-type"/>
</dbReference>
<evidence type="ECO:0000259" key="6">
    <source>
        <dbReference type="Pfam" id="PF01926"/>
    </source>
</evidence>
<dbReference type="InterPro" id="IPR015946">
    <property type="entry name" value="KH_dom-like_a/b"/>
</dbReference>
<comment type="similarity">
    <text evidence="1">Belongs to the TRAFAC class TrmE-Era-EngA-EngB-Septin-like GTPase superfamily. Era GTPase family.</text>
</comment>
<protein>
    <recommendedName>
        <fullName evidence="2">GTPase Era, mitochondrial</fullName>
    </recommendedName>
    <alternativeName>
        <fullName evidence="5">ERA-like protein 1</fullName>
    </alternativeName>
</protein>
<dbReference type="Proteomes" id="UP000276133">
    <property type="component" value="Unassembled WGS sequence"/>
</dbReference>
<dbReference type="STRING" id="10195.A0A3M7Q5Z9"/>
<evidence type="ECO:0000256" key="2">
    <source>
        <dbReference type="ARBA" id="ARBA00019149"/>
    </source>
</evidence>
<dbReference type="GO" id="GO:0005525">
    <property type="term" value="F:GTP binding"/>
    <property type="evidence" value="ECO:0007669"/>
    <property type="project" value="UniProtKB-KW"/>
</dbReference>
<dbReference type="InterPro" id="IPR027417">
    <property type="entry name" value="P-loop_NTPase"/>
</dbReference>
<organism evidence="7 8">
    <name type="scientific">Brachionus plicatilis</name>
    <name type="common">Marine rotifer</name>
    <name type="synonym">Brachionus muelleri</name>
    <dbReference type="NCBI Taxonomy" id="10195"/>
    <lineage>
        <taxon>Eukaryota</taxon>
        <taxon>Metazoa</taxon>
        <taxon>Spiralia</taxon>
        <taxon>Gnathifera</taxon>
        <taxon>Rotifera</taxon>
        <taxon>Eurotatoria</taxon>
        <taxon>Monogononta</taxon>
        <taxon>Pseudotrocha</taxon>
        <taxon>Ploima</taxon>
        <taxon>Brachionidae</taxon>
        <taxon>Brachionus</taxon>
    </lineage>
</organism>
<dbReference type="GO" id="GO:0019843">
    <property type="term" value="F:rRNA binding"/>
    <property type="evidence" value="ECO:0007669"/>
    <property type="project" value="TreeGrafter"/>
</dbReference>
<dbReference type="InterPro" id="IPR005225">
    <property type="entry name" value="Small_GTP-bd"/>
</dbReference>
<dbReference type="Gene3D" id="3.30.300.20">
    <property type="match status" value="1"/>
</dbReference>
<dbReference type="OrthoDB" id="8954335at2759"/>
<dbReference type="InterPro" id="IPR006073">
    <property type="entry name" value="GTP-bd"/>
</dbReference>
<dbReference type="SUPFAM" id="SSF54814">
    <property type="entry name" value="Prokaryotic type KH domain (KH-domain type II)"/>
    <property type="match status" value="1"/>
</dbReference>
<evidence type="ECO:0000256" key="4">
    <source>
        <dbReference type="ARBA" id="ARBA00023134"/>
    </source>
</evidence>
<keyword evidence="4" id="KW-0342">GTP-binding</keyword>
<proteinExistence type="inferred from homology"/>
<evidence type="ECO:0000313" key="8">
    <source>
        <dbReference type="Proteomes" id="UP000276133"/>
    </source>
</evidence>
<dbReference type="NCBIfam" id="TIGR00231">
    <property type="entry name" value="small_GTP"/>
    <property type="match status" value="1"/>
</dbReference>
<dbReference type="PANTHER" id="PTHR42698:SF1">
    <property type="entry name" value="GTPASE ERA, MITOCHONDRIAL"/>
    <property type="match status" value="1"/>
</dbReference>
<dbReference type="FunFam" id="3.40.50.300:FF:002220">
    <property type="entry name" value="GTPase Era, mitochondrial"/>
    <property type="match status" value="1"/>
</dbReference>
<dbReference type="Gene3D" id="3.40.50.300">
    <property type="entry name" value="P-loop containing nucleotide triphosphate hydrolases"/>
    <property type="match status" value="1"/>
</dbReference>
<evidence type="ECO:0000256" key="3">
    <source>
        <dbReference type="ARBA" id="ARBA00022741"/>
    </source>
</evidence>
<dbReference type="InterPro" id="IPR005662">
    <property type="entry name" value="GTPase_Era-like"/>
</dbReference>
<dbReference type="GO" id="GO:0043024">
    <property type="term" value="F:ribosomal small subunit binding"/>
    <property type="evidence" value="ECO:0007669"/>
    <property type="project" value="TreeGrafter"/>
</dbReference>
<reference evidence="7 8" key="1">
    <citation type="journal article" date="2018" name="Sci. Rep.">
        <title>Genomic signatures of local adaptation to the degree of environmental predictability in rotifers.</title>
        <authorList>
            <person name="Franch-Gras L."/>
            <person name="Hahn C."/>
            <person name="Garcia-Roger E.M."/>
            <person name="Carmona M.J."/>
            <person name="Serra M."/>
            <person name="Gomez A."/>
        </authorList>
    </citation>
    <scope>NUCLEOTIDE SEQUENCE [LARGE SCALE GENOMIC DNA]</scope>
    <source>
        <strain evidence="7">HYR1</strain>
    </source>
</reference>